<sequence length="284" mass="31683">MNLTSVYMRDGTLLPVYKTLAPADPHHAVVMLHGITTDMDTLAASAEQAADKLNTTVYLPVLRGYHHNKRKATIVRTSQFDEDIEDLLRHFQSRHSFVTLAGHSMGAGNVLRYLQEKGTAEVSASFLAAPFLHPAHPVFHSFESDNKAYTISLKKAVAAGFLTRMGLSSAGHWKIAEIPIRTHPLDSRSATYRKQLSFRLLTSRFITRPTDFQGISTENMHILCGKNDEVVDFSKLDSFLKEYRFPEVTSAGAEDHMSVLTSRAFLESMEQALQKAEAGHSIHQ</sequence>
<dbReference type="InterPro" id="IPR022742">
    <property type="entry name" value="Hydrolase_4"/>
</dbReference>
<dbReference type="Pfam" id="PF12146">
    <property type="entry name" value="Hydrolase_4"/>
    <property type="match status" value="1"/>
</dbReference>
<dbReference type="InterPro" id="IPR029058">
    <property type="entry name" value="AB_hydrolase_fold"/>
</dbReference>
<dbReference type="Proteomes" id="UP000243650">
    <property type="component" value="Unassembled WGS sequence"/>
</dbReference>
<dbReference type="AlphaFoldDB" id="A0A2P6MGP1"/>
<feature type="domain" description="Serine aminopeptidase S33" evidence="1">
    <location>
        <begin position="24"/>
        <end position="243"/>
    </location>
</feature>
<reference evidence="2 3" key="1">
    <citation type="submission" date="2018-03" db="EMBL/GenBank/DDBJ databases">
        <title>Bacillus urumqiensis sp. nov., a moderately haloalkaliphilic bacterium isolated from a salt lake.</title>
        <authorList>
            <person name="Zhao B."/>
            <person name="Liao Z."/>
        </authorList>
    </citation>
    <scope>NUCLEOTIDE SEQUENCE [LARGE SCALE GENOMIC DNA]</scope>
    <source>
        <strain evidence="2 3">BZ-SZ-XJ18</strain>
    </source>
</reference>
<comment type="caution">
    <text evidence="2">The sequence shown here is derived from an EMBL/GenBank/DDBJ whole genome shotgun (WGS) entry which is preliminary data.</text>
</comment>
<dbReference type="EMBL" id="PVNS01000008">
    <property type="protein sequence ID" value="PRO65441.1"/>
    <property type="molecule type" value="Genomic_DNA"/>
</dbReference>
<protein>
    <recommendedName>
        <fullName evidence="1">Serine aminopeptidase S33 domain-containing protein</fullName>
    </recommendedName>
</protein>
<name>A0A2P6MGP1_ALKUR</name>
<evidence type="ECO:0000313" key="3">
    <source>
        <dbReference type="Proteomes" id="UP000243650"/>
    </source>
</evidence>
<dbReference type="Gene3D" id="3.40.50.1820">
    <property type="entry name" value="alpha/beta hydrolase"/>
    <property type="match status" value="1"/>
</dbReference>
<dbReference type="RefSeq" id="WP_105959281.1">
    <property type="nucleotide sequence ID" value="NZ_PVNS01000008.1"/>
</dbReference>
<accession>A0A2P6MGP1</accession>
<gene>
    <name evidence="2" type="ORF">C6I21_09795</name>
</gene>
<evidence type="ECO:0000259" key="1">
    <source>
        <dbReference type="Pfam" id="PF12146"/>
    </source>
</evidence>
<organism evidence="2 3">
    <name type="scientific">Alkalicoccus urumqiensis</name>
    <name type="common">Bacillus urumqiensis</name>
    <dbReference type="NCBI Taxonomy" id="1548213"/>
    <lineage>
        <taxon>Bacteria</taxon>
        <taxon>Bacillati</taxon>
        <taxon>Bacillota</taxon>
        <taxon>Bacilli</taxon>
        <taxon>Bacillales</taxon>
        <taxon>Bacillaceae</taxon>
        <taxon>Alkalicoccus</taxon>
    </lineage>
</organism>
<evidence type="ECO:0000313" key="2">
    <source>
        <dbReference type="EMBL" id="PRO65441.1"/>
    </source>
</evidence>
<dbReference type="OrthoDB" id="9780932at2"/>
<proteinExistence type="predicted"/>
<dbReference type="SUPFAM" id="SSF53474">
    <property type="entry name" value="alpha/beta-Hydrolases"/>
    <property type="match status" value="1"/>
</dbReference>
<keyword evidence="3" id="KW-1185">Reference proteome</keyword>